<name>A0A1I2YG54_9ACTN</name>
<dbReference type="AlphaFoldDB" id="A0A1I2YG54"/>
<sequence>MATGGTAVVRTDSLYGVRPRGPFVLVQAGIPPRALSATRHRDHDDQDRQ</sequence>
<dbReference type="Proteomes" id="UP000181942">
    <property type="component" value="Unassembled WGS sequence"/>
</dbReference>
<accession>A0A1I2YG54</accession>
<evidence type="ECO:0000313" key="2">
    <source>
        <dbReference type="Proteomes" id="UP000181942"/>
    </source>
</evidence>
<organism evidence="1 2">
    <name type="scientific">Streptomyces mirabilis</name>
    <dbReference type="NCBI Taxonomy" id="68239"/>
    <lineage>
        <taxon>Bacteria</taxon>
        <taxon>Bacillati</taxon>
        <taxon>Actinomycetota</taxon>
        <taxon>Actinomycetes</taxon>
        <taxon>Kitasatosporales</taxon>
        <taxon>Streptomycetaceae</taxon>
        <taxon>Streptomyces</taxon>
    </lineage>
</organism>
<protein>
    <submittedName>
        <fullName evidence="1">Uncharacterized protein</fullName>
    </submittedName>
</protein>
<evidence type="ECO:0000313" key="1">
    <source>
        <dbReference type="EMBL" id="SFH24632.1"/>
    </source>
</evidence>
<proteinExistence type="predicted"/>
<reference evidence="1 2" key="1">
    <citation type="submission" date="2016-10" db="EMBL/GenBank/DDBJ databases">
        <authorList>
            <person name="de Groot N.N."/>
        </authorList>
    </citation>
    <scope>NUCLEOTIDE SEQUENCE [LARGE SCALE GENOMIC DNA]</scope>
    <source>
        <strain evidence="1 2">OK461</strain>
    </source>
</reference>
<gene>
    <name evidence="1" type="ORF">SAMN02787118_1762</name>
</gene>
<dbReference type="EMBL" id="FONR01000076">
    <property type="protein sequence ID" value="SFH24632.1"/>
    <property type="molecule type" value="Genomic_DNA"/>
</dbReference>